<evidence type="ECO:0000256" key="2">
    <source>
        <dbReference type="ARBA" id="ARBA00022741"/>
    </source>
</evidence>
<name>A0A940PUG6_9MICO</name>
<keyword evidence="1" id="KW-0808">Transferase</keyword>
<gene>
    <name evidence="6" type="ORF">JOF28_002275</name>
</gene>
<dbReference type="GO" id="GO:0016301">
    <property type="term" value="F:kinase activity"/>
    <property type="evidence" value="ECO:0007669"/>
    <property type="project" value="UniProtKB-KW"/>
</dbReference>
<organism evidence="6 7">
    <name type="scientific">Leucobacter exalbidus</name>
    <dbReference type="NCBI Taxonomy" id="662960"/>
    <lineage>
        <taxon>Bacteria</taxon>
        <taxon>Bacillati</taxon>
        <taxon>Actinomycetota</taxon>
        <taxon>Actinomycetes</taxon>
        <taxon>Micrococcales</taxon>
        <taxon>Microbacteriaceae</taxon>
        <taxon>Leucobacter</taxon>
    </lineage>
</organism>
<protein>
    <recommendedName>
        <fullName evidence="5">Maltokinase N-terminal cap domain-containing protein</fullName>
    </recommendedName>
</protein>
<feature type="domain" description="Maltokinase N-terminal cap" evidence="5">
    <location>
        <begin position="20"/>
        <end position="102"/>
    </location>
</feature>
<dbReference type="GO" id="GO:0005524">
    <property type="term" value="F:ATP binding"/>
    <property type="evidence" value="ECO:0007669"/>
    <property type="project" value="UniProtKB-KW"/>
</dbReference>
<evidence type="ECO:0000259" key="5">
    <source>
        <dbReference type="Pfam" id="PF18085"/>
    </source>
</evidence>
<dbReference type="InterPro" id="IPR040999">
    <property type="entry name" value="Mak_N_cap"/>
</dbReference>
<evidence type="ECO:0000313" key="7">
    <source>
        <dbReference type="Proteomes" id="UP000675163"/>
    </source>
</evidence>
<dbReference type="AlphaFoldDB" id="A0A940PUG6"/>
<proteinExistence type="predicted"/>
<sequence length="199" mass="21166">MALIFSTTLRPSKLEMLAAWLPTQDWFHGDASQLEAIGAYRFDDPAGEVGMEGHILTAGDDTIYHVPLTYRGAPLAGGEAFLLGTAEDSELGERWFYDATGDPVYQAALAETITTGGREAAVFVAADHSSTPVQRETVTKVWGSGSAGSTLGEAAPQADRFTVLRELGSATPESPFGWVLRGTWPGLKYPALFAVVADA</sequence>
<dbReference type="Pfam" id="PF18085">
    <property type="entry name" value="Mak_N_cap"/>
    <property type="match status" value="1"/>
</dbReference>
<evidence type="ECO:0000256" key="1">
    <source>
        <dbReference type="ARBA" id="ARBA00022679"/>
    </source>
</evidence>
<evidence type="ECO:0000313" key="6">
    <source>
        <dbReference type="EMBL" id="MBP1327043.1"/>
    </source>
</evidence>
<reference evidence="6" key="1">
    <citation type="submission" date="2021-02" db="EMBL/GenBank/DDBJ databases">
        <title>Sequencing the genomes of 1000 actinobacteria strains.</title>
        <authorList>
            <person name="Klenk H.-P."/>
        </authorList>
    </citation>
    <scope>NUCLEOTIDE SEQUENCE</scope>
    <source>
        <strain evidence="6">DSM 22850</strain>
    </source>
</reference>
<keyword evidence="4" id="KW-0067">ATP-binding</keyword>
<dbReference type="Proteomes" id="UP000675163">
    <property type="component" value="Unassembled WGS sequence"/>
</dbReference>
<evidence type="ECO:0000256" key="3">
    <source>
        <dbReference type="ARBA" id="ARBA00022777"/>
    </source>
</evidence>
<keyword evidence="3" id="KW-0418">Kinase</keyword>
<keyword evidence="2" id="KW-0547">Nucleotide-binding</keyword>
<dbReference type="EMBL" id="JAFIDA010000001">
    <property type="protein sequence ID" value="MBP1327043.1"/>
    <property type="molecule type" value="Genomic_DNA"/>
</dbReference>
<evidence type="ECO:0000256" key="4">
    <source>
        <dbReference type="ARBA" id="ARBA00022840"/>
    </source>
</evidence>
<keyword evidence="7" id="KW-1185">Reference proteome</keyword>
<comment type="caution">
    <text evidence="6">The sequence shown here is derived from an EMBL/GenBank/DDBJ whole genome shotgun (WGS) entry which is preliminary data.</text>
</comment>
<accession>A0A940PUG6</accession>
<dbReference type="NCBIfam" id="NF047744">
    <property type="entry name" value="CG0192_rel"/>
    <property type="match status" value="1"/>
</dbReference>
<dbReference type="RefSeq" id="WP_209705853.1">
    <property type="nucleotide sequence ID" value="NZ_JAFIDA010000001.1"/>
</dbReference>